<sequence>MRYEWNPDKDKANLKKHGIGFNEACQIFKNDVFTWIDNRKNYNETRKISIGSLDGEIIIVVVHTDRNGLTRIISARPAKIKERRLYNEHFKKTSEGN</sequence>
<dbReference type="STRING" id="51642.NSMM_190034"/>
<evidence type="ECO:0000313" key="1">
    <source>
        <dbReference type="EMBL" id="SCZ84517.1"/>
    </source>
</evidence>
<protein>
    <recommendedName>
        <fullName evidence="3">BrnT family toxin</fullName>
    </recommendedName>
</protein>
<keyword evidence="2" id="KW-1185">Reference proteome</keyword>
<evidence type="ECO:0000313" key="2">
    <source>
        <dbReference type="Proteomes" id="UP000198729"/>
    </source>
</evidence>
<accession>A0A1G5SC05</accession>
<proteinExistence type="predicted"/>
<evidence type="ECO:0008006" key="3">
    <source>
        <dbReference type="Google" id="ProtNLM"/>
    </source>
</evidence>
<gene>
    <name evidence="1" type="ORF">NSMM_190034</name>
</gene>
<dbReference type="InterPro" id="IPR038573">
    <property type="entry name" value="BrnT_sf"/>
</dbReference>
<dbReference type="Gene3D" id="3.10.450.530">
    <property type="entry name" value="Ribonuclease toxin, BrnT, of type II toxin-antitoxin system"/>
    <property type="match status" value="1"/>
</dbReference>
<dbReference type="OrthoDB" id="9798158at2"/>
<organism evidence="1 2">
    <name type="scientific">Nitrosomonas mobilis</name>
    <dbReference type="NCBI Taxonomy" id="51642"/>
    <lineage>
        <taxon>Bacteria</taxon>
        <taxon>Pseudomonadati</taxon>
        <taxon>Pseudomonadota</taxon>
        <taxon>Betaproteobacteria</taxon>
        <taxon>Nitrosomonadales</taxon>
        <taxon>Nitrosomonadaceae</taxon>
        <taxon>Nitrosomonas</taxon>
    </lineage>
</organism>
<dbReference type="InterPro" id="IPR007460">
    <property type="entry name" value="BrnT_toxin"/>
</dbReference>
<name>A0A1G5SC05_9PROT</name>
<dbReference type="Proteomes" id="UP000198729">
    <property type="component" value="Unassembled WGS sequence"/>
</dbReference>
<dbReference type="EMBL" id="FMWO01000024">
    <property type="protein sequence ID" value="SCZ84517.1"/>
    <property type="molecule type" value="Genomic_DNA"/>
</dbReference>
<dbReference type="RefSeq" id="WP_090284048.1">
    <property type="nucleotide sequence ID" value="NZ_FMWO01000024.1"/>
</dbReference>
<dbReference type="AlphaFoldDB" id="A0A1G5SC05"/>
<dbReference type="Pfam" id="PF04365">
    <property type="entry name" value="BrnT_toxin"/>
    <property type="match status" value="1"/>
</dbReference>
<reference evidence="1 2" key="1">
    <citation type="submission" date="2016-10" db="EMBL/GenBank/DDBJ databases">
        <authorList>
            <person name="de Groot N.N."/>
        </authorList>
    </citation>
    <scope>NUCLEOTIDE SEQUENCE [LARGE SCALE GENOMIC DNA]</scope>
    <source>
        <strain evidence="1">1</strain>
    </source>
</reference>